<feature type="coiled-coil region" evidence="7">
    <location>
        <begin position="317"/>
        <end position="344"/>
    </location>
</feature>
<feature type="transmembrane region" description="Helical" evidence="8">
    <location>
        <begin position="191"/>
        <end position="209"/>
    </location>
</feature>
<accession>A0A660S7F0</accession>
<dbReference type="Gene3D" id="1.25.40.10">
    <property type="entry name" value="Tetratricopeptide repeat domain"/>
    <property type="match status" value="2"/>
</dbReference>
<dbReference type="GO" id="GO:0016020">
    <property type="term" value="C:membrane"/>
    <property type="evidence" value="ECO:0007669"/>
    <property type="project" value="UniProtKB-SubCell"/>
</dbReference>
<dbReference type="InterPro" id="IPR022764">
    <property type="entry name" value="Peptidase_S54_rhomboid_dom"/>
</dbReference>
<evidence type="ECO:0000256" key="2">
    <source>
        <dbReference type="ARBA" id="ARBA00009045"/>
    </source>
</evidence>
<dbReference type="InterPro" id="IPR035952">
    <property type="entry name" value="Rhomboid-like_sf"/>
</dbReference>
<keyword evidence="4" id="KW-0378">Hydrolase</keyword>
<dbReference type="EMBL" id="QNBC01000070">
    <property type="protein sequence ID" value="RKX65818.1"/>
    <property type="molecule type" value="Genomic_DNA"/>
</dbReference>
<comment type="caution">
    <text evidence="10">The sequence shown here is derived from an EMBL/GenBank/DDBJ whole genome shotgun (WGS) entry which is preliminary data.</text>
</comment>
<comment type="subcellular location">
    <subcellularLocation>
        <location evidence="1">Membrane</location>
        <topology evidence="1">Multi-pass membrane protein</topology>
    </subcellularLocation>
</comment>
<evidence type="ECO:0000256" key="5">
    <source>
        <dbReference type="ARBA" id="ARBA00022989"/>
    </source>
</evidence>
<proteinExistence type="inferred from homology"/>
<dbReference type="GO" id="GO:0004252">
    <property type="term" value="F:serine-type endopeptidase activity"/>
    <property type="evidence" value="ECO:0007669"/>
    <property type="project" value="InterPro"/>
</dbReference>
<gene>
    <name evidence="10" type="ORF">DRP44_05495</name>
</gene>
<keyword evidence="5 8" id="KW-1133">Transmembrane helix</keyword>
<keyword evidence="7" id="KW-0175">Coiled coil</keyword>
<keyword evidence="3 8" id="KW-0812">Transmembrane</keyword>
<dbReference type="InterPro" id="IPR050925">
    <property type="entry name" value="Rhomboid_protease_S54"/>
</dbReference>
<feature type="transmembrane region" description="Helical" evidence="8">
    <location>
        <begin position="165"/>
        <end position="185"/>
    </location>
</feature>
<keyword evidence="6 8" id="KW-0472">Membrane</keyword>
<dbReference type="AlphaFoldDB" id="A0A660S7F0"/>
<protein>
    <recommendedName>
        <fullName evidence="9">Peptidase S54 rhomboid domain-containing protein</fullName>
    </recommendedName>
</protein>
<comment type="similarity">
    <text evidence="2">Belongs to the peptidase S54 family.</text>
</comment>
<dbReference type="SUPFAM" id="SSF48452">
    <property type="entry name" value="TPR-like"/>
    <property type="match status" value="1"/>
</dbReference>
<feature type="transmembrane region" description="Helical" evidence="8">
    <location>
        <begin position="221"/>
        <end position="244"/>
    </location>
</feature>
<dbReference type="InterPro" id="IPR011990">
    <property type="entry name" value="TPR-like_helical_dom_sf"/>
</dbReference>
<feature type="transmembrane region" description="Helical" evidence="8">
    <location>
        <begin position="264"/>
        <end position="284"/>
    </location>
</feature>
<dbReference type="PANTHER" id="PTHR43731">
    <property type="entry name" value="RHOMBOID PROTEASE"/>
    <property type="match status" value="1"/>
</dbReference>
<dbReference type="PANTHER" id="PTHR43731:SF14">
    <property type="entry name" value="PRESENILIN-ASSOCIATED RHOMBOID-LIKE PROTEIN, MITOCHONDRIAL"/>
    <property type="match status" value="1"/>
</dbReference>
<organism evidence="10 11">
    <name type="scientific">candidate division TA06 bacterium</name>
    <dbReference type="NCBI Taxonomy" id="2250710"/>
    <lineage>
        <taxon>Bacteria</taxon>
        <taxon>Bacteria division TA06</taxon>
    </lineage>
</organism>
<dbReference type="SUPFAM" id="SSF144091">
    <property type="entry name" value="Rhomboid-like"/>
    <property type="match status" value="1"/>
</dbReference>
<evidence type="ECO:0000313" key="11">
    <source>
        <dbReference type="Proteomes" id="UP000282321"/>
    </source>
</evidence>
<evidence type="ECO:0000256" key="4">
    <source>
        <dbReference type="ARBA" id="ARBA00022801"/>
    </source>
</evidence>
<sequence>MFLIPIFNEDFEFKRLPYITIGLIILNTIIFFFTSNIVSHEMNRLRKVATELNRTTVQLIIENKAPEYFNKNLMGFDESTLGKIEKDSTIKRNSELYKKWITYYNEYKSLKKNFFYNKWGATPEHLNIITLITAMFIHASFFHLFFNMLFLWLVGLNIEDDWGRIVFILLYIIGGIFSSLIYAGMSTNKGIPLIGASGAISVIMGAFMIRHFKTRIRYFYFILLIFYPIWGTINIPAYVALPLWFIEQIFGASMSAHANGGVAYWAHISGFLFGVVAGLIIRFTGLEKNVLEPKIEEDREKIKLSPEMKAALNYIDKEEYTKAIERLRKHIEKNRNDIDAYNLLVDSLVKNEQGDEAIPYYEKIVELSSSNDKAMMHAYANMVDQKLLEKANPKTLFSIGNYFYRKKQYLDAADMYKYVIDRGNKVLSRIALLKIIYVYVEIERFTDAKKFLSILKEKFPDSMEYINAVNTLNKKGAFNEG</sequence>
<evidence type="ECO:0000256" key="7">
    <source>
        <dbReference type="SAM" id="Coils"/>
    </source>
</evidence>
<feature type="domain" description="Peptidase S54 rhomboid" evidence="9">
    <location>
        <begin position="128"/>
        <end position="281"/>
    </location>
</feature>
<feature type="transmembrane region" description="Helical" evidence="8">
    <location>
        <begin position="16"/>
        <end position="38"/>
    </location>
</feature>
<dbReference type="Proteomes" id="UP000282321">
    <property type="component" value="Unassembled WGS sequence"/>
</dbReference>
<feature type="transmembrane region" description="Helical" evidence="8">
    <location>
        <begin position="128"/>
        <end position="153"/>
    </location>
</feature>
<name>A0A660S7F0_UNCT6</name>
<evidence type="ECO:0000259" key="9">
    <source>
        <dbReference type="Pfam" id="PF01694"/>
    </source>
</evidence>
<evidence type="ECO:0000256" key="1">
    <source>
        <dbReference type="ARBA" id="ARBA00004141"/>
    </source>
</evidence>
<dbReference type="InterPro" id="IPR019734">
    <property type="entry name" value="TPR_rpt"/>
</dbReference>
<dbReference type="Pfam" id="PF13174">
    <property type="entry name" value="TPR_6"/>
    <property type="match status" value="1"/>
</dbReference>
<evidence type="ECO:0000256" key="6">
    <source>
        <dbReference type="ARBA" id="ARBA00023136"/>
    </source>
</evidence>
<evidence type="ECO:0000256" key="8">
    <source>
        <dbReference type="SAM" id="Phobius"/>
    </source>
</evidence>
<reference evidence="10 11" key="1">
    <citation type="submission" date="2018-06" db="EMBL/GenBank/DDBJ databases">
        <title>Extensive metabolic versatility and redundancy in microbially diverse, dynamic hydrothermal sediments.</title>
        <authorList>
            <person name="Dombrowski N."/>
            <person name="Teske A."/>
            <person name="Baker B.J."/>
        </authorList>
    </citation>
    <scope>NUCLEOTIDE SEQUENCE [LARGE SCALE GENOMIC DNA]</scope>
    <source>
        <strain evidence="10">B35_G9</strain>
    </source>
</reference>
<dbReference type="Pfam" id="PF01694">
    <property type="entry name" value="Rhomboid"/>
    <property type="match status" value="1"/>
</dbReference>
<dbReference type="Gene3D" id="1.20.1540.10">
    <property type="entry name" value="Rhomboid-like"/>
    <property type="match status" value="1"/>
</dbReference>
<evidence type="ECO:0000256" key="3">
    <source>
        <dbReference type="ARBA" id="ARBA00022692"/>
    </source>
</evidence>
<evidence type="ECO:0000313" key="10">
    <source>
        <dbReference type="EMBL" id="RKX65818.1"/>
    </source>
</evidence>
<dbReference type="SMART" id="SM00028">
    <property type="entry name" value="TPR"/>
    <property type="match status" value="3"/>
</dbReference>